<keyword evidence="16" id="KW-0675">Receptor</keyword>
<dbReference type="GO" id="GO:0019752">
    <property type="term" value="P:carboxylic acid metabolic process"/>
    <property type="evidence" value="ECO:0007669"/>
    <property type="project" value="InterPro"/>
</dbReference>
<keyword evidence="10" id="KW-0418">Kinase</keyword>
<dbReference type="GO" id="GO:0006520">
    <property type="term" value="P:amino acid metabolic process"/>
    <property type="evidence" value="ECO:0007669"/>
    <property type="project" value="InterPro"/>
</dbReference>
<dbReference type="SUPFAM" id="SSF53383">
    <property type="entry name" value="PLP-dependent transferases"/>
    <property type="match status" value="1"/>
</dbReference>
<name>A0A178UWQ2_ARATH</name>
<evidence type="ECO:0000256" key="16">
    <source>
        <dbReference type="ARBA" id="ARBA00023170"/>
    </source>
</evidence>
<evidence type="ECO:0000256" key="21">
    <source>
        <dbReference type="SAM" id="Phobius"/>
    </source>
</evidence>
<dbReference type="InterPro" id="IPR002129">
    <property type="entry name" value="PyrdxlP-dep_de-COase"/>
</dbReference>
<dbReference type="InterPro" id="IPR038408">
    <property type="entry name" value="GNK2_sf"/>
</dbReference>
<comment type="similarity">
    <text evidence="3">Belongs to the group II decarboxylase family.</text>
</comment>
<feature type="chain" id="PRO_5008094396" evidence="22">
    <location>
        <begin position="24"/>
        <end position="1188"/>
    </location>
</feature>
<dbReference type="Gene3D" id="1.20.1340.10">
    <property type="entry name" value="dopa decarboxylase, N-terminal domain"/>
    <property type="match status" value="1"/>
</dbReference>
<evidence type="ECO:0000313" key="26">
    <source>
        <dbReference type="Proteomes" id="UP000078284"/>
    </source>
</evidence>
<dbReference type="InterPro" id="IPR017441">
    <property type="entry name" value="Protein_kinase_ATP_BS"/>
</dbReference>
<dbReference type="Pfam" id="PF01657">
    <property type="entry name" value="Stress-antifung"/>
    <property type="match status" value="2"/>
</dbReference>
<dbReference type="Gene3D" id="3.30.200.20">
    <property type="entry name" value="Phosphorylase Kinase, domain 1"/>
    <property type="match status" value="1"/>
</dbReference>
<dbReference type="ExpressionAtlas" id="A0A178UWQ2">
    <property type="expression patterns" value="baseline and differential"/>
</dbReference>
<evidence type="ECO:0000256" key="6">
    <source>
        <dbReference type="ARBA" id="ARBA00022692"/>
    </source>
</evidence>
<evidence type="ECO:0000256" key="13">
    <source>
        <dbReference type="ARBA" id="ARBA00022898"/>
    </source>
</evidence>
<dbReference type="Gene3D" id="3.30.430.20">
    <property type="entry name" value="Gnk2 domain, C-X8-C-X2-C motif"/>
    <property type="match status" value="2"/>
</dbReference>
<dbReference type="InterPro" id="IPR002902">
    <property type="entry name" value="GNK2"/>
</dbReference>
<dbReference type="CDD" id="cd23509">
    <property type="entry name" value="Gnk2-like"/>
    <property type="match status" value="2"/>
</dbReference>
<evidence type="ECO:0000256" key="12">
    <source>
        <dbReference type="ARBA" id="ARBA00022840"/>
    </source>
</evidence>
<evidence type="ECO:0000313" key="25">
    <source>
        <dbReference type="EMBL" id="OAO98349.1"/>
    </source>
</evidence>
<dbReference type="Pfam" id="PF00282">
    <property type="entry name" value="Pyridoxal_deC"/>
    <property type="match status" value="2"/>
</dbReference>
<keyword evidence="11" id="KW-0210">Decarboxylase</keyword>
<comment type="cofactor">
    <cofactor evidence="1 19">
        <name>pyridoxal 5'-phosphate</name>
        <dbReference type="ChEBI" id="CHEBI:597326"/>
    </cofactor>
</comment>
<dbReference type="InterPro" id="IPR008271">
    <property type="entry name" value="Ser/Thr_kinase_AS"/>
</dbReference>
<keyword evidence="8" id="KW-0677">Repeat</keyword>
<evidence type="ECO:0000256" key="9">
    <source>
        <dbReference type="ARBA" id="ARBA00022741"/>
    </source>
</evidence>
<keyword evidence="7 22" id="KW-0732">Signal</keyword>
<dbReference type="GO" id="GO:0005524">
    <property type="term" value="F:ATP binding"/>
    <property type="evidence" value="ECO:0007669"/>
    <property type="project" value="UniProtKB-UniRule"/>
</dbReference>
<dbReference type="SMART" id="SM00220">
    <property type="entry name" value="S_TKc"/>
    <property type="match status" value="1"/>
</dbReference>
<feature type="signal peptide" evidence="22">
    <location>
        <begin position="1"/>
        <end position="23"/>
    </location>
</feature>
<evidence type="ECO:0000256" key="14">
    <source>
        <dbReference type="ARBA" id="ARBA00022989"/>
    </source>
</evidence>
<evidence type="ECO:0000256" key="17">
    <source>
        <dbReference type="ARBA" id="ARBA00023180"/>
    </source>
</evidence>
<dbReference type="GO" id="GO:0004674">
    <property type="term" value="F:protein serine/threonine kinase activity"/>
    <property type="evidence" value="ECO:0007669"/>
    <property type="project" value="UniProtKB-KW"/>
</dbReference>
<dbReference type="GO" id="GO:0030170">
    <property type="term" value="F:pyridoxal phosphate binding"/>
    <property type="evidence" value="ECO:0007669"/>
    <property type="project" value="InterPro"/>
</dbReference>
<dbReference type="EMBL" id="LUHQ01000004">
    <property type="protein sequence ID" value="OAO98349.1"/>
    <property type="molecule type" value="Genomic_DNA"/>
</dbReference>
<evidence type="ECO:0000256" key="19">
    <source>
        <dbReference type="PIRSR" id="PIRSR602129-50"/>
    </source>
</evidence>
<sequence>MASTLISSLAVVLPLTLLAPSMSMKISRIDVLGYICNNGTVSNEEAYRRSYQINLDAIRGDMRHVKFGTHEYGDPPERMYVLSQCVSDLSSDECSLCWSRATDLLSQCFPATGGWFHLDGCFVRADNYSFYQEPVSHQDTKICASDKEKSAEFKGLVKEVTKSIVEAAPYSRGFSVAKMGIRDLTVYGLGVCWRTLNDELCKLCLADGALSVTSCLPSKEGFALNAGCYLRYSNYTFYNERGLLAMSFTKENLTYIFVISMVGVLAIAAGFWCGKCFYMRTSPKKKIKEKESESICTESHLMSFEYSTLKKATNNFNESCKLGVGGYGEVFKGTLSDGREIAIKRLHVSGKKPRDEIHNEIDVISRCQHKNLVRLLGCCFTNMNSFIVYEFLANTSLDHILFNPEKKKELDWKKRRTIILGTAEGLEYLHETCKIIHRDIKASNILLDLKYKPKISDFGLAKFYPEGGKDIPASSLSPSSIAGTLGYMAPEYISKGRLSNKIDAYSFGVLVLEITSGFRNNKFRSDNSLETLVTQVWKCFASNKMEEMIDKDMGEDTDKQEVKRVMQIGLLCTQESPQLRPTMSKVIQMVSSTDIVLPTPTKPPFLHDSIFFQQLPLPFEMEFGTGNGYSNGNGYTNGNGHTNGNGNYNGNGHVNGNGKANGAKVVKMKPMDSELLREQGHIMVDFIADYYKNLQDSPQDFPVLSQVQPGYLRDMLPDSAPERPESLKELLDDVSKKIMPGITHWQSPSYFAYYASSTSVAGFLGEMLNAGLSVVGFTWLTSPAATELEIIVLDWLAKLLQLPDHFLSTGKGNGGGVIQGTGCEAVLVVVLAARDRILKKVGKTLLPQLVVYGSDQTHSSFRKACLIGGIHEENIRLLKTDSSTNYGMPPESLEEAISHDLAKGFIPFFICATVGTTSSAAVDPLVPLGNIAKKYGIWLHVDAAYAGNACICPEYRKFIDGIENADSFNMNAHKWLFANQTCSPLWVKDRYSLIDALKTNPEYLEFKVKVSHVHHFVTNIKEPSIYIEDLKKRYHIHVSKKDTVVNYKDWQISLSRRFRSLKLWMVLRLYGSENLRNFIRDHVNLAKHFEDYVAQDPSFEVVTTRYFSLVCFRLAPVDGDEDQCNERNRELLAAVNSTGKIFISHTALSGKFVLRFAVGAPLTEEKHVTEAWQIIQKHASKFTRNDHY</sequence>
<dbReference type="PROSITE" id="PS00107">
    <property type="entry name" value="PROTEIN_KINASE_ATP"/>
    <property type="match status" value="1"/>
</dbReference>
<comment type="subcellular location">
    <subcellularLocation>
        <location evidence="2">Membrane</location>
        <topology evidence="2">Single-pass membrane protein</topology>
    </subcellularLocation>
</comment>
<keyword evidence="6 21" id="KW-0812">Transmembrane</keyword>
<reference evidence="26" key="1">
    <citation type="journal article" date="2016" name="Proc. Natl. Acad. Sci. U.S.A.">
        <title>Chromosome-level assembly of Arabidopsis thaliana Ler reveals the extent of translocation and inversion polymorphisms.</title>
        <authorList>
            <person name="Zapata L."/>
            <person name="Ding J."/>
            <person name="Willing E.M."/>
            <person name="Hartwig B."/>
            <person name="Bezdan D."/>
            <person name="Jiao W.B."/>
            <person name="Patel V."/>
            <person name="Velikkakam James G."/>
            <person name="Koornneef M."/>
            <person name="Ossowski S."/>
            <person name="Schneeberger K."/>
        </authorList>
    </citation>
    <scope>NUCLEOTIDE SEQUENCE [LARGE SCALE GENOMIC DNA]</scope>
    <source>
        <strain evidence="26">cv. Landsberg erecta</strain>
    </source>
</reference>
<evidence type="ECO:0000256" key="2">
    <source>
        <dbReference type="ARBA" id="ARBA00004167"/>
    </source>
</evidence>
<dbReference type="Gene3D" id="1.10.510.10">
    <property type="entry name" value="Transferase(Phosphotransferase) domain 1"/>
    <property type="match status" value="1"/>
</dbReference>
<feature type="domain" description="Gnk2-homologous" evidence="24">
    <location>
        <begin position="135"/>
        <end position="237"/>
    </location>
</feature>
<dbReference type="PANTHER" id="PTHR11999:SF152">
    <property type="entry name" value="TYROSINE DECARBOXYLASE 2"/>
    <property type="match status" value="1"/>
</dbReference>
<dbReference type="Gene3D" id="3.40.640.10">
    <property type="entry name" value="Type I PLP-dependent aspartate aminotransferase-like (Major domain)"/>
    <property type="match status" value="1"/>
</dbReference>
<evidence type="ECO:0000256" key="8">
    <source>
        <dbReference type="ARBA" id="ARBA00022737"/>
    </source>
</evidence>
<comment type="caution">
    <text evidence="25">The sequence shown here is derived from an EMBL/GenBank/DDBJ whole genome shotgun (WGS) entry which is preliminary data.</text>
</comment>
<dbReference type="InterPro" id="IPR011009">
    <property type="entry name" value="Kinase-like_dom_sf"/>
</dbReference>
<dbReference type="InterPro" id="IPR015424">
    <property type="entry name" value="PyrdxlP-dep_Trfase"/>
</dbReference>
<dbReference type="Gene3D" id="3.90.1150.10">
    <property type="entry name" value="Aspartate Aminotransferase, domain 1"/>
    <property type="match status" value="1"/>
</dbReference>
<dbReference type="PROSITE" id="PS51473">
    <property type="entry name" value="GNK2"/>
    <property type="match status" value="2"/>
</dbReference>
<feature type="transmembrane region" description="Helical" evidence="21">
    <location>
        <begin position="253"/>
        <end position="278"/>
    </location>
</feature>
<dbReference type="PANTHER" id="PTHR11999">
    <property type="entry name" value="GROUP II PYRIDOXAL-5-PHOSPHATE DECARBOXYLASE"/>
    <property type="match status" value="1"/>
</dbReference>
<keyword evidence="13 19" id="KW-0663">Pyridoxal phosphate</keyword>
<keyword evidence="12 20" id="KW-0067">ATP-binding</keyword>
<evidence type="ECO:0000256" key="5">
    <source>
        <dbReference type="ARBA" id="ARBA00022679"/>
    </source>
</evidence>
<dbReference type="FunFam" id="3.30.200.20:FF:000952">
    <property type="entry name" value="Putative DUF26-domain protein kinase"/>
    <property type="match status" value="1"/>
</dbReference>
<keyword evidence="14 21" id="KW-1133">Transmembrane helix</keyword>
<dbReference type="FunFam" id="3.30.430.20:FF:000015">
    <property type="entry name" value="Cysteine-rich receptor-like protein kinase 3"/>
    <property type="match status" value="1"/>
</dbReference>
<evidence type="ECO:0000256" key="1">
    <source>
        <dbReference type="ARBA" id="ARBA00001933"/>
    </source>
</evidence>
<dbReference type="InterPro" id="IPR000719">
    <property type="entry name" value="Prot_kinase_dom"/>
</dbReference>
<dbReference type="AlphaFoldDB" id="A0A178UWQ2"/>
<dbReference type="FunFam" id="3.90.1150.10:FF:000018">
    <property type="entry name" value="Histidine decarboxylase"/>
    <property type="match status" value="1"/>
</dbReference>
<protein>
    <submittedName>
        <fullName evidence="25">Uncharacterized protein</fullName>
    </submittedName>
</protein>
<keyword evidence="15 21" id="KW-0472">Membrane</keyword>
<feature type="binding site" evidence="20">
    <location>
        <position position="344"/>
    </location>
    <ligand>
        <name>ATP</name>
        <dbReference type="ChEBI" id="CHEBI:30616"/>
    </ligand>
</feature>
<dbReference type="FunFam" id="1.10.510.10:FF:000336">
    <property type="entry name" value="Cysteine-rich receptor-like protein kinase 2"/>
    <property type="match status" value="1"/>
</dbReference>
<evidence type="ECO:0000256" key="15">
    <source>
        <dbReference type="ARBA" id="ARBA00023136"/>
    </source>
</evidence>
<gene>
    <name evidence="25" type="ordered locus">AXX17_At4g33000</name>
</gene>
<dbReference type="FunFam" id="1.20.1340.10:FF:000001">
    <property type="entry name" value="Histidine decarboxylase"/>
    <property type="match status" value="1"/>
</dbReference>
<dbReference type="CDD" id="cd06450">
    <property type="entry name" value="DOPA_deC_like"/>
    <property type="match status" value="1"/>
</dbReference>
<keyword evidence="9 20" id="KW-0547">Nucleotide-binding</keyword>
<evidence type="ECO:0000259" key="24">
    <source>
        <dbReference type="PROSITE" id="PS51473"/>
    </source>
</evidence>
<dbReference type="GO" id="GO:0016020">
    <property type="term" value="C:membrane"/>
    <property type="evidence" value="ECO:0007669"/>
    <property type="project" value="UniProtKB-SubCell"/>
</dbReference>
<evidence type="ECO:0000256" key="18">
    <source>
        <dbReference type="ARBA" id="ARBA00023239"/>
    </source>
</evidence>
<proteinExistence type="inferred from homology"/>
<keyword evidence="17" id="KW-0325">Glycoprotein</keyword>
<evidence type="ECO:0000259" key="23">
    <source>
        <dbReference type="PROSITE" id="PS50011"/>
    </source>
</evidence>
<evidence type="ECO:0000256" key="11">
    <source>
        <dbReference type="ARBA" id="ARBA00022793"/>
    </source>
</evidence>
<keyword evidence="18" id="KW-0456">Lyase</keyword>
<dbReference type="InterPro" id="IPR015422">
    <property type="entry name" value="PyrdxlP-dep_Trfase_small"/>
</dbReference>
<feature type="transmembrane region" description="Helical" evidence="21">
    <location>
        <begin position="372"/>
        <end position="392"/>
    </location>
</feature>
<dbReference type="PROSITE" id="PS50011">
    <property type="entry name" value="PROTEIN_KINASE_DOM"/>
    <property type="match status" value="1"/>
</dbReference>
<dbReference type="CDD" id="cd14066">
    <property type="entry name" value="STKc_IRAK"/>
    <property type="match status" value="1"/>
</dbReference>
<feature type="domain" description="Gnk2-homologous" evidence="24">
    <location>
        <begin position="29"/>
        <end position="130"/>
    </location>
</feature>
<dbReference type="Pfam" id="PF00069">
    <property type="entry name" value="Pkinase"/>
    <property type="match status" value="1"/>
</dbReference>
<dbReference type="PRINTS" id="PR00800">
    <property type="entry name" value="YHDCRBOXLASE"/>
</dbReference>
<dbReference type="InterPro" id="IPR010977">
    <property type="entry name" value="Aromatic_deC"/>
</dbReference>
<dbReference type="GO" id="GO:0016831">
    <property type="term" value="F:carboxy-lyase activity"/>
    <property type="evidence" value="ECO:0007669"/>
    <property type="project" value="UniProtKB-KW"/>
</dbReference>
<feature type="modified residue" description="N6-(pyridoxal phosphate)lysine" evidence="19">
    <location>
        <position position="974"/>
    </location>
</feature>
<organism evidence="25 26">
    <name type="scientific">Arabidopsis thaliana</name>
    <name type="common">Mouse-ear cress</name>
    <dbReference type="NCBI Taxonomy" id="3702"/>
    <lineage>
        <taxon>Eukaryota</taxon>
        <taxon>Viridiplantae</taxon>
        <taxon>Streptophyta</taxon>
        <taxon>Embryophyta</taxon>
        <taxon>Tracheophyta</taxon>
        <taxon>Spermatophyta</taxon>
        <taxon>Magnoliopsida</taxon>
        <taxon>eudicotyledons</taxon>
        <taxon>Gunneridae</taxon>
        <taxon>Pentapetalae</taxon>
        <taxon>rosids</taxon>
        <taxon>malvids</taxon>
        <taxon>Brassicales</taxon>
        <taxon>Brassicaceae</taxon>
        <taxon>Camelineae</taxon>
        <taxon>Arabidopsis</taxon>
    </lineage>
</organism>
<evidence type="ECO:0000256" key="22">
    <source>
        <dbReference type="SAM" id="SignalP"/>
    </source>
</evidence>
<keyword evidence="5" id="KW-0808">Transferase</keyword>
<evidence type="ECO:0000256" key="3">
    <source>
        <dbReference type="ARBA" id="ARBA00009533"/>
    </source>
</evidence>
<feature type="domain" description="Protein kinase" evidence="23">
    <location>
        <begin position="316"/>
        <end position="606"/>
    </location>
</feature>
<keyword evidence="4" id="KW-0723">Serine/threonine-protein kinase</keyword>
<dbReference type="SUPFAM" id="SSF56112">
    <property type="entry name" value="Protein kinase-like (PK-like)"/>
    <property type="match status" value="1"/>
</dbReference>
<evidence type="ECO:0000256" key="7">
    <source>
        <dbReference type="ARBA" id="ARBA00022729"/>
    </source>
</evidence>
<dbReference type="InterPro" id="IPR015421">
    <property type="entry name" value="PyrdxlP-dep_Trfase_major"/>
</dbReference>
<dbReference type="PROSITE" id="PS00108">
    <property type="entry name" value="PROTEIN_KINASE_ST"/>
    <property type="match status" value="1"/>
</dbReference>
<evidence type="ECO:0000256" key="10">
    <source>
        <dbReference type="ARBA" id="ARBA00022777"/>
    </source>
</evidence>
<dbReference type="Proteomes" id="UP000078284">
    <property type="component" value="Chromosome 4"/>
</dbReference>
<evidence type="ECO:0000256" key="4">
    <source>
        <dbReference type="ARBA" id="ARBA00022527"/>
    </source>
</evidence>
<accession>A0A178UWQ2</accession>
<evidence type="ECO:0000256" key="20">
    <source>
        <dbReference type="PROSITE-ProRule" id="PRU10141"/>
    </source>
</evidence>